<dbReference type="EMBL" id="FOGU01000005">
    <property type="protein sequence ID" value="SES09722.1"/>
    <property type="molecule type" value="Genomic_DNA"/>
</dbReference>
<evidence type="ECO:0000313" key="2">
    <source>
        <dbReference type="EMBL" id="SES09722.1"/>
    </source>
</evidence>
<dbReference type="RefSeq" id="WP_092693400.1">
    <property type="nucleotide sequence ID" value="NZ_FOGU01000005.1"/>
</dbReference>
<evidence type="ECO:0000256" key="1">
    <source>
        <dbReference type="SAM" id="MobiDB-lite"/>
    </source>
</evidence>
<keyword evidence="3" id="KW-1185">Reference proteome</keyword>
<feature type="region of interest" description="Disordered" evidence="1">
    <location>
        <begin position="1"/>
        <end position="76"/>
    </location>
</feature>
<feature type="compositionally biased region" description="Basic residues" evidence="1">
    <location>
        <begin position="65"/>
        <end position="76"/>
    </location>
</feature>
<dbReference type="AlphaFoldDB" id="A0A1H9UK36"/>
<protein>
    <submittedName>
        <fullName evidence="2">Uncharacterized protein</fullName>
    </submittedName>
</protein>
<proteinExistence type="predicted"/>
<reference evidence="2 3" key="1">
    <citation type="submission" date="2016-10" db="EMBL/GenBank/DDBJ databases">
        <authorList>
            <person name="de Groot N.N."/>
        </authorList>
    </citation>
    <scope>NUCLEOTIDE SEQUENCE [LARGE SCALE GENOMIC DNA]</scope>
    <source>
        <strain evidence="2 3">DSM 23042</strain>
    </source>
</reference>
<gene>
    <name evidence="2" type="ORF">SAMN04490244_105336</name>
</gene>
<feature type="compositionally biased region" description="Basic and acidic residues" evidence="1">
    <location>
        <begin position="27"/>
        <end position="57"/>
    </location>
</feature>
<organism evidence="2 3">
    <name type="scientific">Tranquillimonas rosea</name>
    <dbReference type="NCBI Taxonomy" id="641238"/>
    <lineage>
        <taxon>Bacteria</taxon>
        <taxon>Pseudomonadati</taxon>
        <taxon>Pseudomonadota</taxon>
        <taxon>Alphaproteobacteria</taxon>
        <taxon>Rhodobacterales</taxon>
        <taxon>Roseobacteraceae</taxon>
        <taxon>Tranquillimonas</taxon>
    </lineage>
</organism>
<dbReference type="OrthoDB" id="7875526at2"/>
<feature type="compositionally biased region" description="Low complexity" evidence="1">
    <location>
        <begin position="1"/>
        <end position="12"/>
    </location>
</feature>
<accession>A0A1H9UK36</accession>
<evidence type="ECO:0000313" key="3">
    <source>
        <dbReference type="Proteomes" id="UP000198885"/>
    </source>
</evidence>
<dbReference type="STRING" id="641238.SAMN04490244_105336"/>
<sequence length="76" mass="8360">MSSKKSVPGPSKSETRAEQTTAIATEIIDREASERAKKTERLRAARLQRDAEIREDAANAPEKPPKRKAGKAKTKS</sequence>
<dbReference type="Proteomes" id="UP000198885">
    <property type="component" value="Unassembled WGS sequence"/>
</dbReference>
<name>A0A1H9UK36_9RHOB</name>